<evidence type="ECO:0000259" key="5">
    <source>
        <dbReference type="Pfam" id="PF01321"/>
    </source>
</evidence>
<dbReference type="Gene3D" id="3.40.350.10">
    <property type="entry name" value="Creatinase/prolidase N-terminal domain"/>
    <property type="match status" value="2"/>
</dbReference>
<proteinExistence type="inferred from homology"/>
<dbReference type="Gene3D" id="3.90.230.10">
    <property type="entry name" value="Creatinase/methionine aminopeptidase superfamily"/>
    <property type="match status" value="1"/>
</dbReference>
<organism evidence="7 8">
    <name type="scientific">Candidatus Phocaeicola faecigallinarum</name>
    <dbReference type="NCBI Taxonomy" id="2838732"/>
    <lineage>
        <taxon>Bacteria</taxon>
        <taxon>Pseudomonadati</taxon>
        <taxon>Bacteroidota</taxon>
        <taxon>Bacteroidia</taxon>
        <taxon>Bacteroidales</taxon>
        <taxon>Bacteroidaceae</taxon>
        <taxon>Phocaeicola</taxon>
    </lineage>
</organism>
<evidence type="ECO:0000256" key="1">
    <source>
        <dbReference type="ARBA" id="ARBA00008766"/>
    </source>
</evidence>
<dbReference type="Proteomes" id="UP000783796">
    <property type="component" value="Unassembled WGS sequence"/>
</dbReference>
<evidence type="ECO:0000259" key="4">
    <source>
        <dbReference type="Pfam" id="PF00557"/>
    </source>
</evidence>
<dbReference type="InterPro" id="IPR036005">
    <property type="entry name" value="Creatinase/aminopeptidase-like"/>
</dbReference>
<dbReference type="InterPro" id="IPR050422">
    <property type="entry name" value="X-Pro_aminopeptidase_P"/>
</dbReference>
<evidence type="ECO:0000256" key="3">
    <source>
        <dbReference type="ARBA" id="ARBA00022801"/>
    </source>
</evidence>
<dbReference type="Pfam" id="PF16189">
    <property type="entry name" value="Creatinase_N_2"/>
    <property type="match status" value="1"/>
</dbReference>
<keyword evidence="7" id="KW-0031">Aminopeptidase</keyword>
<dbReference type="EMBL" id="JAHLFW010000020">
    <property type="protein sequence ID" value="MBU3837115.1"/>
    <property type="molecule type" value="Genomic_DNA"/>
</dbReference>
<dbReference type="SUPFAM" id="SSF53092">
    <property type="entry name" value="Creatinase/prolidase N-terminal domain"/>
    <property type="match status" value="1"/>
</dbReference>
<dbReference type="InterPro" id="IPR000994">
    <property type="entry name" value="Pept_M24"/>
</dbReference>
<feature type="domain" description="Peptidase M24" evidence="4">
    <location>
        <begin position="312"/>
        <end position="522"/>
    </location>
</feature>
<dbReference type="GO" id="GO:0046872">
    <property type="term" value="F:metal ion binding"/>
    <property type="evidence" value="ECO:0007669"/>
    <property type="project" value="UniProtKB-KW"/>
</dbReference>
<evidence type="ECO:0000313" key="8">
    <source>
        <dbReference type="Proteomes" id="UP000783796"/>
    </source>
</evidence>
<dbReference type="InterPro" id="IPR029149">
    <property type="entry name" value="Creatin/AminoP/Spt16_N"/>
</dbReference>
<evidence type="ECO:0000256" key="2">
    <source>
        <dbReference type="ARBA" id="ARBA00022723"/>
    </source>
</evidence>
<sequence>MKDMIIERIASLRQFMERNDLSAYITFSTDPHSGEYVPAHWESRKWITGFTGSAGTAVITKDDGGLWTDSRYFLQAEEQLSGSGIKLFKERTTGTPSISEWLCNVLNEGDKVGFDGYTTSVSVTKDLEENLSIKGLKLVMTEDPYKMIWTDRPEIPTHKPFILDEKYSGENTGTKLSRIRSKISLKENEAVLLSSLDEIAWTLNMRGNDIHCNPLFVSYLLISKDYASLYINKDKLSETIEAYLTSHNITIKEYEEIESDIISCYNHNIWMSPTINFAIYNAATKQNNVILSNSPVCEFKAIKNRTEISGFHNAMIRDGIAMVKFLMWLEKSVKNGDQTETSIDRQLYKYRSEMEYFQGISFDTIAGYQEHGAIVHYEATEESASTLKPEGLLLLDSGAQYLDGTTDITRTIPLGPISDAQKKDYTLVLKGFIQLAMAEFPDGTCGTQLDVLARIAMWKEGVNYGHGTGHGVGHFLNVHEGPHQIRMNHMPAILKPGMTVTNEPGIYRSGQYGIRTENTMLIIPGKETEFGTFYKFEQLTLCPISKDPIIKEMLSHEEISWLNNYHATVYDKLSPYLTSEENAWLKAMTSPIQY</sequence>
<dbReference type="Pfam" id="PF00557">
    <property type="entry name" value="Peptidase_M24"/>
    <property type="match status" value="1"/>
</dbReference>
<accession>A0A948T9U4</accession>
<dbReference type="PANTHER" id="PTHR43763:SF6">
    <property type="entry name" value="XAA-PRO AMINOPEPTIDASE 1"/>
    <property type="match status" value="1"/>
</dbReference>
<dbReference type="Pfam" id="PF01321">
    <property type="entry name" value="Creatinase_N"/>
    <property type="match status" value="1"/>
</dbReference>
<protein>
    <submittedName>
        <fullName evidence="7">Aminopeptidase P family protein</fullName>
    </submittedName>
</protein>
<evidence type="ECO:0000259" key="6">
    <source>
        <dbReference type="Pfam" id="PF16188"/>
    </source>
</evidence>
<reference evidence="7" key="2">
    <citation type="submission" date="2021-04" db="EMBL/GenBank/DDBJ databases">
        <authorList>
            <person name="Gilroy R."/>
        </authorList>
    </citation>
    <scope>NUCLEOTIDE SEQUENCE</scope>
    <source>
        <strain evidence="7">G4-2901</strain>
    </source>
</reference>
<dbReference type="SUPFAM" id="SSF55920">
    <property type="entry name" value="Creatinase/aminopeptidase"/>
    <property type="match status" value="1"/>
</dbReference>
<reference evidence="7" key="1">
    <citation type="journal article" date="2021" name="PeerJ">
        <title>Extensive microbial diversity within the chicken gut microbiome revealed by metagenomics and culture.</title>
        <authorList>
            <person name="Gilroy R."/>
            <person name="Ravi A."/>
            <person name="Getino M."/>
            <person name="Pursley I."/>
            <person name="Horton D.L."/>
            <person name="Alikhan N.F."/>
            <person name="Baker D."/>
            <person name="Gharbi K."/>
            <person name="Hall N."/>
            <person name="Watson M."/>
            <person name="Adriaenssens E.M."/>
            <person name="Foster-Nyarko E."/>
            <person name="Jarju S."/>
            <person name="Secka A."/>
            <person name="Antonio M."/>
            <person name="Oren A."/>
            <person name="Chaudhuri R.R."/>
            <person name="La Ragione R."/>
            <person name="Hildebrand F."/>
            <person name="Pallen M.J."/>
        </authorList>
    </citation>
    <scope>NUCLEOTIDE SEQUENCE</scope>
    <source>
        <strain evidence="7">G4-2901</strain>
    </source>
</reference>
<dbReference type="AlphaFoldDB" id="A0A948T9U4"/>
<dbReference type="InterPro" id="IPR033740">
    <property type="entry name" value="Pept_M24B"/>
</dbReference>
<name>A0A948T9U4_9BACT</name>
<dbReference type="GO" id="GO:0070006">
    <property type="term" value="F:metalloaminopeptidase activity"/>
    <property type="evidence" value="ECO:0007669"/>
    <property type="project" value="InterPro"/>
</dbReference>
<keyword evidence="3" id="KW-0378">Hydrolase</keyword>
<dbReference type="PANTHER" id="PTHR43763">
    <property type="entry name" value="XAA-PRO AMINOPEPTIDASE 1"/>
    <property type="match status" value="1"/>
</dbReference>
<dbReference type="GO" id="GO:0005737">
    <property type="term" value="C:cytoplasm"/>
    <property type="evidence" value="ECO:0007669"/>
    <property type="project" value="UniProtKB-ARBA"/>
</dbReference>
<dbReference type="InterPro" id="IPR000587">
    <property type="entry name" value="Creatinase_N"/>
</dbReference>
<dbReference type="Pfam" id="PF16188">
    <property type="entry name" value="Peptidase_M24_C"/>
    <property type="match status" value="1"/>
</dbReference>
<evidence type="ECO:0000313" key="7">
    <source>
        <dbReference type="EMBL" id="MBU3837115.1"/>
    </source>
</evidence>
<dbReference type="FunFam" id="3.90.230.10:FF:000009">
    <property type="entry name" value="xaa-Pro aminopeptidase 2"/>
    <property type="match status" value="1"/>
</dbReference>
<dbReference type="InterPro" id="IPR032416">
    <property type="entry name" value="Peptidase_M24_C"/>
</dbReference>
<keyword evidence="2" id="KW-0479">Metal-binding</keyword>
<gene>
    <name evidence="7" type="ORF">H9777_02070</name>
</gene>
<keyword evidence="7" id="KW-0645">Protease</keyword>
<feature type="domain" description="Creatinase N-terminal" evidence="5">
    <location>
        <begin position="8"/>
        <end position="138"/>
    </location>
</feature>
<comment type="caution">
    <text evidence="7">The sequence shown here is derived from an EMBL/GenBank/DDBJ whole genome shotgun (WGS) entry which is preliminary data.</text>
</comment>
<feature type="domain" description="Peptidase M24 C-terminal" evidence="6">
    <location>
        <begin position="533"/>
        <end position="592"/>
    </location>
</feature>
<dbReference type="CDD" id="cd01085">
    <property type="entry name" value="APP"/>
    <property type="match status" value="1"/>
</dbReference>
<comment type="similarity">
    <text evidence="1">Belongs to the peptidase M24B family.</text>
</comment>